<dbReference type="RefSeq" id="WP_132418339.1">
    <property type="nucleotide sequence ID" value="NZ_SKFG01000010.1"/>
</dbReference>
<dbReference type="EMBL" id="SKFG01000010">
    <property type="protein sequence ID" value="TCZ77237.1"/>
    <property type="molecule type" value="Genomic_DNA"/>
</dbReference>
<gene>
    <name evidence="1" type="ORF">E0485_12330</name>
</gene>
<evidence type="ECO:0000313" key="1">
    <source>
        <dbReference type="EMBL" id="TCZ77237.1"/>
    </source>
</evidence>
<protein>
    <submittedName>
        <fullName evidence="1">Chromosome partitioning protein ParA</fullName>
    </submittedName>
</protein>
<dbReference type="SUPFAM" id="SSF52540">
    <property type="entry name" value="P-loop containing nucleoside triphosphate hydrolases"/>
    <property type="match status" value="1"/>
</dbReference>
<accession>A0A4R4ECT9</accession>
<dbReference type="InterPro" id="IPR027417">
    <property type="entry name" value="P-loop_NTPase"/>
</dbReference>
<comment type="caution">
    <text evidence="1">The sequence shown here is derived from an EMBL/GenBank/DDBJ whole genome shotgun (WGS) entry which is preliminary data.</text>
</comment>
<organism evidence="1 2">
    <name type="scientific">Paenibacillus albiflavus</name>
    <dbReference type="NCBI Taxonomy" id="2545760"/>
    <lineage>
        <taxon>Bacteria</taxon>
        <taxon>Bacillati</taxon>
        <taxon>Bacillota</taxon>
        <taxon>Bacilli</taxon>
        <taxon>Bacillales</taxon>
        <taxon>Paenibacillaceae</taxon>
        <taxon>Paenibacillus</taxon>
    </lineage>
</organism>
<keyword evidence="2" id="KW-1185">Reference proteome</keyword>
<proteinExistence type="predicted"/>
<sequence length="279" mass="31924">MNQIAFWGNVHGQVGSTSNVIAAATMIGIEYATRILVGQTQWSLSTLESAYSVFSAGEERNAYFTNAGIDALDRLARSNRLLPEMISDYTIPIINERLDLLMGTSKPTELLYDNMKDNITSIFSCAGQYYDAVLLDTHSGNRNSLTGALLETSDVIVVNLCQNMTLLERFFSKQDWPEALNKKPYMIVLGQYDPNSKYTAVNIARRFDYKDPIYTIPYCTDYKDACNDKRVLEFFIRQRNINRKHENYFFIQEIRRFIKALMSKVGNDMDAKVMDRRAS</sequence>
<name>A0A4R4ECT9_9BACL</name>
<reference evidence="1 2" key="1">
    <citation type="submission" date="2019-03" db="EMBL/GenBank/DDBJ databases">
        <authorList>
            <person name="Kim M.K.M."/>
        </authorList>
    </citation>
    <scope>NUCLEOTIDE SEQUENCE [LARGE SCALE GENOMIC DNA]</scope>
    <source>
        <strain evidence="1 2">18JY21-1</strain>
    </source>
</reference>
<evidence type="ECO:0000313" key="2">
    <source>
        <dbReference type="Proteomes" id="UP000295418"/>
    </source>
</evidence>
<dbReference type="AlphaFoldDB" id="A0A4R4ECT9"/>
<dbReference type="OrthoDB" id="2842408at2"/>
<dbReference type="Gene3D" id="3.40.50.300">
    <property type="entry name" value="P-loop containing nucleotide triphosphate hydrolases"/>
    <property type="match status" value="1"/>
</dbReference>
<dbReference type="Proteomes" id="UP000295418">
    <property type="component" value="Unassembled WGS sequence"/>
</dbReference>